<protein>
    <submittedName>
        <fullName evidence="3">Unannotated protein</fullName>
    </submittedName>
</protein>
<feature type="region of interest" description="Disordered" evidence="1">
    <location>
        <begin position="171"/>
        <end position="190"/>
    </location>
</feature>
<dbReference type="EMBL" id="CAEZUO010000001">
    <property type="protein sequence ID" value="CAB4592065.1"/>
    <property type="molecule type" value="Genomic_DNA"/>
</dbReference>
<feature type="region of interest" description="Disordered" evidence="1">
    <location>
        <begin position="1"/>
        <end position="38"/>
    </location>
</feature>
<evidence type="ECO:0000259" key="2">
    <source>
        <dbReference type="Pfam" id="PF13577"/>
    </source>
</evidence>
<proteinExistence type="predicted"/>
<evidence type="ECO:0000313" key="3">
    <source>
        <dbReference type="EMBL" id="CAB4592065.1"/>
    </source>
</evidence>
<dbReference type="InterPro" id="IPR037401">
    <property type="entry name" value="SnoaL-like"/>
</dbReference>
<reference evidence="3" key="1">
    <citation type="submission" date="2020-05" db="EMBL/GenBank/DDBJ databases">
        <authorList>
            <person name="Chiriac C."/>
            <person name="Salcher M."/>
            <person name="Ghai R."/>
            <person name="Kavagutti S V."/>
        </authorList>
    </citation>
    <scope>NUCLEOTIDE SEQUENCE</scope>
</reference>
<dbReference type="SUPFAM" id="SSF54427">
    <property type="entry name" value="NTF2-like"/>
    <property type="match status" value="1"/>
</dbReference>
<name>A0A6J6FZ05_9ZZZZ</name>
<dbReference type="Gene3D" id="3.10.450.50">
    <property type="match status" value="1"/>
</dbReference>
<dbReference type="InterPro" id="IPR032710">
    <property type="entry name" value="NTF2-like_dom_sf"/>
</dbReference>
<organism evidence="3">
    <name type="scientific">freshwater metagenome</name>
    <dbReference type="NCBI Taxonomy" id="449393"/>
    <lineage>
        <taxon>unclassified sequences</taxon>
        <taxon>metagenomes</taxon>
        <taxon>ecological metagenomes</taxon>
    </lineage>
</organism>
<dbReference type="CDD" id="cd00531">
    <property type="entry name" value="NTF2_like"/>
    <property type="match status" value="1"/>
</dbReference>
<evidence type="ECO:0000256" key="1">
    <source>
        <dbReference type="SAM" id="MobiDB-lite"/>
    </source>
</evidence>
<feature type="compositionally biased region" description="Basic and acidic residues" evidence="1">
    <location>
        <begin position="7"/>
        <end position="20"/>
    </location>
</feature>
<sequence length="205" mass="22769">MGSGQRPPEHPEVTHDDGRHLTSTGVSPDTAHPGTPDLESLADRQAISDLVLTYCRGIDRLDRELVASCFHSDATDTHGSFNGTIAEFIDWAFGLLQRYDSTMHLVANHLATVNGSAAVAETYGIAYHRSSDPDPRRNLTVGFRYLDRLERRDTGPWRIARRIATTEWVTAPPSGSEWPIPPDSAVGQRDRNDPLYQLLLELSHD</sequence>
<accession>A0A6J6FZ05</accession>
<dbReference type="Pfam" id="PF13577">
    <property type="entry name" value="SnoaL_4"/>
    <property type="match status" value="1"/>
</dbReference>
<dbReference type="AlphaFoldDB" id="A0A6J6FZ05"/>
<evidence type="ECO:0000313" key="4">
    <source>
        <dbReference type="EMBL" id="CAB4920552.1"/>
    </source>
</evidence>
<gene>
    <name evidence="3" type="ORF">UFOPK1827_00013</name>
    <name evidence="4" type="ORF">UFOPK3708_00236</name>
</gene>
<feature type="domain" description="SnoaL-like" evidence="2">
    <location>
        <begin position="40"/>
        <end position="162"/>
    </location>
</feature>
<dbReference type="EMBL" id="CAFBNA010000006">
    <property type="protein sequence ID" value="CAB4920552.1"/>
    <property type="molecule type" value="Genomic_DNA"/>
</dbReference>